<protein>
    <submittedName>
        <fullName evidence="2">Toprim-like</fullName>
    </submittedName>
</protein>
<dbReference type="RefSeq" id="WP_106381410.1">
    <property type="nucleotide sequence ID" value="NZ_NIGF01000037.1"/>
</dbReference>
<dbReference type="Pfam" id="PF13155">
    <property type="entry name" value="Toprim_2"/>
    <property type="match status" value="1"/>
</dbReference>
<comment type="caution">
    <text evidence="2">The sequence shown here is derived from an EMBL/GenBank/DDBJ whole genome shotgun (WGS) entry which is preliminary data.</text>
</comment>
<sequence length="667" mass="73489">MQDFTNSTLNGATSGSVSNGIYSVEETGAILHLKKSVKGEWRGPNPTGEGASEDGFILYAAGNAFDRKLDRRYSSPEVAKMAGIKPEQYAPCATHFAQNGDSRPAFSSGHTNGHPAILEAIIPPQSTPKAKEKASKPRDSRTMEDRGIKPETLETFGFKFNPALRQYRYPTFTATGEPGRERWKNLSADQLKYVWKKGDTRPNGEVFGLKQLLEINPYPVEVWVVGGEIDVLTCFEAGILAVATFGEMQGIETLIEALETVGVERLNVALDNDETGQNGAAKVFEVAKSRDIEPTLYALGGKDGHDINDVWNDSKGDAEIFKQALLLAKVEAKPKTEKAEEEPFEFSTDADLDSRLGAVEWVWPGYIPRGFVTGLVAEQDGGKSTVAQDFCRTLLIGGLWPDGTRCELKADHLFWIDTDGNLALFHQRLKAWKMPRGKFIFPPDSLQELTIDDAKSWAWIERVIEKFAPPLVVIDALSGSHRGKSNDEDSMKVIMKRLHSLAQKHKIAIVVIHHLNKAPFGVPPYPIHIDRLRGSGSIPQFCRSILALTAPDTFNPDARRLDVIKLNIAKKPPAVGYSLTDNGPAWGRAPEPPKEHRAADDAADFLSRALANGKRPAKEVRDEAVSEGLSDYALKQARKQLGVEAIKSQTPNGGWDWKIDQKKGFES</sequence>
<dbReference type="EMBL" id="NIGF01000037">
    <property type="protein sequence ID" value="PQV62423.1"/>
    <property type="molecule type" value="Genomic_DNA"/>
</dbReference>
<feature type="compositionally biased region" description="Basic and acidic residues" evidence="1">
    <location>
        <begin position="129"/>
        <end position="144"/>
    </location>
</feature>
<dbReference type="InterPro" id="IPR034154">
    <property type="entry name" value="TOPRIM_DnaG/twinkle"/>
</dbReference>
<dbReference type="SUPFAM" id="SSF56731">
    <property type="entry name" value="DNA primase core"/>
    <property type="match status" value="1"/>
</dbReference>
<dbReference type="Pfam" id="PF13481">
    <property type="entry name" value="AAA_25"/>
    <property type="match status" value="1"/>
</dbReference>
<dbReference type="OrthoDB" id="3171622at2"/>
<evidence type="ECO:0000313" key="2">
    <source>
        <dbReference type="EMBL" id="PQV62423.1"/>
    </source>
</evidence>
<name>A0A2S8SNQ2_9BACT</name>
<dbReference type="Proteomes" id="UP000237684">
    <property type="component" value="Unassembled WGS sequence"/>
</dbReference>
<dbReference type="InterPro" id="IPR027417">
    <property type="entry name" value="P-loop_NTPase"/>
</dbReference>
<organism evidence="2 3">
    <name type="scientific">Abditibacterium utsteinense</name>
    <dbReference type="NCBI Taxonomy" id="1960156"/>
    <lineage>
        <taxon>Bacteria</taxon>
        <taxon>Pseudomonadati</taxon>
        <taxon>Abditibacteriota</taxon>
        <taxon>Abditibacteriia</taxon>
        <taxon>Abditibacteriales</taxon>
        <taxon>Abditibacteriaceae</taxon>
        <taxon>Abditibacterium</taxon>
    </lineage>
</organism>
<feature type="region of interest" description="Disordered" evidence="1">
    <location>
        <begin position="125"/>
        <end position="144"/>
    </location>
</feature>
<reference evidence="2 3" key="1">
    <citation type="journal article" date="2018" name="Syst. Appl. Microbiol.">
        <title>Abditibacterium utsteinense sp. nov., the first cultivated member of candidate phylum FBP, isolated from ice-free Antarctic soil samples.</title>
        <authorList>
            <person name="Tahon G."/>
            <person name="Tytgat B."/>
            <person name="Lebbe L."/>
            <person name="Carlier A."/>
            <person name="Willems A."/>
        </authorList>
    </citation>
    <scope>NUCLEOTIDE SEQUENCE [LARGE SCALE GENOMIC DNA]</scope>
    <source>
        <strain evidence="2 3">LMG 29911</strain>
    </source>
</reference>
<dbReference type="SUPFAM" id="SSF52540">
    <property type="entry name" value="P-loop containing nucleoside triphosphate hydrolases"/>
    <property type="match status" value="1"/>
</dbReference>
<evidence type="ECO:0000313" key="3">
    <source>
        <dbReference type="Proteomes" id="UP000237684"/>
    </source>
</evidence>
<accession>A0A2S8SNQ2</accession>
<dbReference type="CDD" id="cd01029">
    <property type="entry name" value="TOPRIM_primases"/>
    <property type="match status" value="1"/>
</dbReference>
<evidence type="ECO:0000256" key="1">
    <source>
        <dbReference type="SAM" id="MobiDB-lite"/>
    </source>
</evidence>
<proteinExistence type="predicted"/>
<dbReference type="AlphaFoldDB" id="A0A2S8SNQ2"/>
<keyword evidence="3" id="KW-1185">Reference proteome</keyword>
<dbReference type="Gene3D" id="3.40.50.300">
    <property type="entry name" value="P-loop containing nucleotide triphosphate hydrolases"/>
    <property type="match status" value="1"/>
</dbReference>
<dbReference type="InParanoid" id="A0A2S8SNQ2"/>
<dbReference type="Gene3D" id="3.40.1360.10">
    <property type="match status" value="1"/>
</dbReference>
<gene>
    <name evidence="2" type="ORF">B1R32_1376</name>
</gene>